<dbReference type="AlphaFoldDB" id="A0A813GLU9"/>
<evidence type="ECO:0000256" key="2">
    <source>
        <dbReference type="SAM" id="MobiDB-lite"/>
    </source>
</evidence>
<sequence length="357" mass="39598">ETSGSAEELAKLRGALEAQSADLELLQQRDQQDDAYREELQELRRNSEATEVRHREAEEQLRELRALLASSQQNSKAVLTAKTTDLEAKHSAEVRGLQSRVAAAEVQEQLAEAKAQQLKDFFKDRLVADSQAADEAKISRLANSAYEQELETVRQKHKEAESKQQAAEARAVELGQKLADAEKAASEAAQKQIDELDATREDELRSVRQQMEVAEIRMNKVESKASEIRQKLVAAEVSMGEEAQRKQRVLMSEHHSARTASSSPGPRGRRPGGRAPPTAVLDDREAARWMATADEATERLKQFEAENTGSGFDLKRASTTVTPQQFEDKKKELESRLAAAEKALAGMQEVPDDISDA</sequence>
<dbReference type="Proteomes" id="UP000654075">
    <property type="component" value="Unassembled WGS sequence"/>
</dbReference>
<evidence type="ECO:0000313" key="4">
    <source>
        <dbReference type="Proteomes" id="UP000654075"/>
    </source>
</evidence>
<accession>A0A813GLU9</accession>
<proteinExistence type="predicted"/>
<evidence type="ECO:0000256" key="1">
    <source>
        <dbReference type="SAM" id="Coils"/>
    </source>
</evidence>
<gene>
    <name evidence="3" type="ORF">PGLA1383_LOCUS44737</name>
</gene>
<dbReference type="EMBL" id="CAJNNV010029329">
    <property type="protein sequence ID" value="CAE8628041.1"/>
    <property type="molecule type" value="Genomic_DNA"/>
</dbReference>
<reference evidence="3" key="1">
    <citation type="submission" date="2021-02" db="EMBL/GenBank/DDBJ databases">
        <authorList>
            <person name="Dougan E. K."/>
            <person name="Rhodes N."/>
            <person name="Thang M."/>
            <person name="Chan C."/>
        </authorList>
    </citation>
    <scope>NUCLEOTIDE SEQUENCE</scope>
</reference>
<evidence type="ECO:0000313" key="3">
    <source>
        <dbReference type="EMBL" id="CAE8628041.1"/>
    </source>
</evidence>
<keyword evidence="1" id="KW-0175">Coiled coil</keyword>
<feature type="coiled-coil region" evidence="1">
    <location>
        <begin position="9"/>
        <end position="74"/>
    </location>
</feature>
<feature type="coiled-coil region" evidence="1">
    <location>
        <begin position="143"/>
        <end position="231"/>
    </location>
</feature>
<organism evidence="3 4">
    <name type="scientific">Polarella glacialis</name>
    <name type="common">Dinoflagellate</name>
    <dbReference type="NCBI Taxonomy" id="89957"/>
    <lineage>
        <taxon>Eukaryota</taxon>
        <taxon>Sar</taxon>
        <taxon>Alveolata</taxon>
        <taxon>Dinophyceae</taxon>
        <taxon>Suessiales</taxon>
        <taxon>Suessiaceae</taxon>
        <taxon>Polarella</taxon>
    </lineage>
</organism>
<feature type="region of interest" description="Disordered" evidence="2">
    <location>
        <begin position="302"/>
        <end position="328"/>
    </location>
</feature>
<protein>
    <submittedName>
        <fullName evidence="3">Uncharacterized protein</fullName>
    </submittedName>
</protein>
<comment type="caution">
    <text evidence="3">The sequence shown here is derived from an EMBL/GenBank/DDBJ whole genome shotgun (WGS) entry which is preliminary data.</text>
</comment>
<name>A0A813GLU9_POLGL</name>
<feature type="non-terminal residue" evidence="3">
    <location>
        <position position="357"/>
    </location>
</feature>
<keyword evidence="4" id="KW-1185">Reference proteome</keyword>
<feature type="region of interest" description="Disordered" evidence="2">
    <location>
        <begin position="238"/>
        <end position="283"/>
    </location>
</feature>